<gene>
    <name evidence="2" type="ORF">H4Q32_019091</name>
</gene>
<accession>A0ABQ8LK87</accession>
<feature type="region of interest" description="Disordered" evidence="1">
    <location>
        <begin position="165"/>
        <end position="184"/>
    </location>
</feature>
<sequence>MASFRDRRIKGASQTTNMREEISVKKEFHVPPLSATMKESKKKRKDTTKEKKKSRNGINQPRDSEKLQTEQWTNGEMSDAQSKGQAKAKERKSSKSKNPKGVSEVVPTEEDKSDLTHIEQDSLRWEGALEDPSAEAQRLEVYRANRRKRYMASRQAFLQNTQTGLSIDSNSSKLNIRNKPGVLA</sequence>
<dbReference type="PANTHER" id="PTHR36474">
    <property type="entry name" value="PROTEIN LIAT1"/>
    <property type="match status" value="1"/>
</dbReference>
<keyword evidence="3" id="KW-1185">Reference proteome</keyword>
<evidence type="ECO:0000256" key="1">
    <source>
        <dbReference type="SAM" id="MobiDB-lite"/>
    </source>
</evidence>
<dbReference type="Proteomes" id="UP000830375">
    <property type="component" value="Unassembled WGS sequence"/>
</dbReference>
<feature type="region of interest" description="Disordered" evidence="1">
    <location>
        <begin position="1"/>
        <end position="119"/>
    </location>
</feature>
<feature type="compositionally biased region" description="Basic and acidic residues" evidence="1">
    <location>
        <begin position="109"/>
        <end position="119"/>
    </location>
</feature>
<dbReference type="EMBL" id="JACTAM010000021">
    <property type="protein sequence ID" value="KAI2651081.1"/>
    <property type="molecule type" value="Genomic_DNA"/>
</dbReference>
<proteinExistence type="predicted"/>
<protein>
    <submittedName>
        <fullName evidence="2">Protein LIAT1</fullName>
    </submittedName>
</protein>
<feature type="compositionally biased region" description="Basic and acidic residues" evidence="1">
    <location>
        <begin position="18"/>
        <end position="29"/>
    </location>
</feature>
<evidence type="ECO:0000313" key="2">
    <source>
        <dbReference type="EMBL" id="KAI2651081.1"/>
    </source>
</evidence>
<comment type="caution">
    <text evidence="2">The sequence shown here is derived from an EMBL/GenBank/DDBJ whole genome shotgun (WGS) entry which is preliminary data.</text>
</comment>
<dbReference type="PANTHER" id="PTHR36474:SF1">
    <property type="entry name" value="PROTEIN LIAT1"/>
    <property type="match status" value="1"/>
</dbReference>
<dbReference type="InterPro" id="IPR038794">
    <property type="entry name" value="LIAT1"/>
</dbReference>
<feature type="compositionally biased region" description="Basic residues" evidence="1">
    <location>
        <begin position="40"/>
        <end position="55"/>
    </location>
</feature>
<reference evidence="2 3" key="1">
    <citation type="submission" date="2022-01" db="EMBL/GenBank/DDBJ databases">
        <title>A high-quality chromosome-level genome assembly of rohu carp, Labeo rohita.</title>
        <authorList>
            <person name="Arick M.A. II"/>
            <person name="Hsu C.-Y."/>
            <person name="Magbanua Z."/>
            <person name="Pechanova O."/>
            <person name="Grover C."/>
            <person name="Miller E."/>
            <person name="Thrash A."/>
            <person name="Ezzel L."/>
            <person name="Alam S."/>
            <person name="Benzie J."/>
            <person name="Hamilton M."/>
            <person name="Karsi A."/>
            <person name="Lawrence M.L."/>
            <person name="Peterson D.G."/>
        </authorList>
    </citation>
    <scope>NUCLEOTIDE SEQUENCE [LARGE SCALE GENOMIC DNA]</scope>
    <source>
        <strain evidence="3">BAU-BD-2019</strain>
        <tissue evidence="2">Blood</tissue>
    </source>
</reference>
<organism evidence="2 3">
    <name type="scientific">Labeo rohita</name>
    <name type="common">Indian major carp</name>
    <name type="synonym">Cyprinus rohita</name>
    <dbReference type="NCBI Taxonomy" id="84645"/>
    <lineage>
        <taxon>Eukaryota</taxon>
        <taxon>Metazoa</taxon>
        <taxon>Chordata</taxon>
        <taxon>Craniata</taxon>
        <taxon>Vertebrata</taxon>
        <taxon>Euteleostomi</taxon>
        <taxon>Actinopterygii</taxon>
        <taxon>Neopterygii</taxon>
        <taxon>Teleostei</taxon>
        <taxon>Ostariophysi</taxon>
        <taxon>Cypriniformes</taxon>
        <taxon>Cyprinidae</taxon>
        <taxon>Labeoninae</taxon>
        <taxon>Labeonini</taxon>
        <taxon>Labeo</taxon>
    </lineage>
</organism>
<name>A0ABQ8LK87_LABRO</name>
<evidence type="ECO:0000313" key="3">
    <source>
        <dbReference type="Proteomes" id="UP000830375"/>
    </source>
</evidence>
<feature type="compositionally biased region" description="Polar residues" evidence="1">
    <location>
        <begin position="165"/>
        <end position="175"/>
    </location>
</feature>
<feature type="compositionally biased region" description="Polar residues" evidence="1">
    <location>
        <begin position="69"/>
        <end position="84"/>
    </location>
</feature>